<keyword evidence="3" id="KW-1185">Reference proteome</keyword>
<feature type="transmembrane region" description="Helical" evidence="1">
    <location>
        <begin position="229"/>
        <end position="247"/>
    </location>
</feature>
<dbReference type="InParanoid" id="A0A0F7IF94"/>
<keyword evidence="1" id="KW-0472">Membrane</keyword>
<dbReference type="GeneID" id="24802919"/>
<organism evidence="2 3">
    <name type="scientific">Geoglobus ahangari</name>
    <dbReference type="NCBI Taxonomy" id="113653"/>
    <lineage>
        <taxon>Archaea</taxon>
        <taxon>Methanobacteriati</taxon>
        <taxon>Methanobacteriota</taxon>
        <taxon>Archaeoglobi</taxon>
        <taxon>Archaeoglobales</taxon>
        <taxon>Archaeoglobaceae</taxon>
        <taxon>Geoglobus</taxon>
    </lineage>
</organism>
<dbReference type="STRING" id="113653.GAH_00333"/>
<feature type="transmembrane region" description="Helical" evidence="1">
    <location>
        <begin position="43"/>
        <end position="62"/>
    </location>
</feature>
<feature type="transmembrane region" description="Helical" evidence="1">
    <location>
        <begin position="333"/>
        <end position="353"/>
    </location>
</feature>
<dbReference type="InterPro" id="IPR036927">
    <property type="entry name" value="Cyt_c_oxase-like_su1_sf"/>
</dbReference>
<evidence type="ECO:0000313" key="2">
    <source>
        <dbReference type="EMBL" id="AKG92314.1"/>
    </source>
</evidence>
<dbReference type="OrthoDB" id="145655at2157"/>
<reference evidence="2 3" key="1">
    <citation type="submission" date="2015-04" db="EMBL/GenBank/DDBJ databases">
        <title>The complete genome sequence of the hyperthermophilic, obligate iron-reducing archaeon Geoglobus ahangari strain 234T.</title>
        <authorList>
            <person name="Manzella M.P."/>
            <person name="Holmes D.E."/>
            <person name="Rocheleau J.M."/>
            <person name="Chung A."/>
            <person name="Reguera G."/>
            <person name="Kashefi K."/>
        </authorList>
    </citation>
    <scope>NUCLEOTIDE SEQUENCE [LARGE SCALE GENOMIC DNA]</scope>
    <source>
        <strain evidence="2 3">234</strain>
    </source>
</reference>
<feature type="transmembrane region" description="Helical" evidence="1">
    <location>
        <begin position="12"/>
        <end position="37"/>
    </location>
</feature>
<protein>
    <submittedName>
        <fullName evidence="2">Cytochrome C and Quinol oxidase polypeptide I</fullName>
    </submittedName>
</protein>
<dbReference type="KEGG" id="gah:GAH_00333"/>
<dbReference type="SUPFAM" id="SSF81442">
    <property type="entry name" value="Cytochrome c oxidase subunit I-like"/>
    <property type="match status" value="2"/>
</dbReference>
<dbReference type="Proteomes" id="UP000034723">
    <property type="component" value="Chromosome"/>
</dbReference>
<keyword evidence="1" id="KW-0812">Transmembrane</keyword>
<evidence type="ECO:0000256" key="1">
    <source>
        <dbReference type="SAM" id="Phobius"/>
    </source>
</evidence>
<dbReference type="Gene3D" id="1.20.210.10">
    <property type="entry name" value="Cytochrome c oxidase-like, subunit I domain"/>
    <property type="match status" value="2"/>
</dbReference>
<gene>
    <name evidence="2" type="ORF">GAH_00333</name>
</gene>
<feature type="transmembrane region" description="Helical" evidence="1">
    <location>
        <begin position="130"/>
        <end position="154"/>
    </location>
</feature>
<keyword evidence="1" id="KW-1133">Transmembrane helix</keyword>
<feature type="transmembrane region" description="Helical" evidence="1">
    <location>
        <begin position="197"/>
        <end position="217"/>
    </location>
</feature>
<evidence type="ECO:0000313" key="3">
    <source>
        <dbReference type="Proteomes" id="UP000034723"/>
    </source>
</evidence>
<feature type="transmembrane region" description="Helical" evidence="1">
    <location>
        <begin position="359"/>
        <end position="377"/>
    </location>
</feature>
<feature type="transmembrane region" description="Helical" evidence="1">
    <location>
        <begin position="292"/>
        <end position="313"/>
    </location>
</feature>
<feature type="transmembrane region" description="Helical" evidence="1">
    <location>
        <begin position="166"/>
        <end position="185"/>
    </location>
</feature>
<feature type="transmembrane region" description="Helical" evidence="1">
    <location>
        <begin position="259"/>
        <end position="280"/>
    </location>
</feature>
<accession>A0A0F7IF94</accession>
<proteinExistence type="predicted"/>
<dbReference type="AlphaFoldDB" id="A0A0F7IF94"/>
<sequence>MAPVAWRNLPLRFLYFGLFYLIISAFLGILNVFGYSFKPVHSHLMLAGFVSLTIVGSMYQLVPTVTGTELRMRGVAELSFYLLNAGLVMLLAAFFGVFPFSISGAVYFLGALAFAAVVFVTLLDMKLRSVAVPFFGAAILFHLAGILYATLGFIGTIPFRVAVHNHLLTAGWIGLTTFGGLYELFPMLALRKLRSQSAAWFTFPLATLSLVVMLYGLQSGQESLVSAGGAGYAASFVLMVVNLLATLASKSDTPAPLDISVKFFVPALFFGLAGIFVGLMSVERFLHSHLMLVGWITLTIIGAEYHIIPMITWMEKYSEKLGIEDVPMIGDLFNLRLGEVLLALSVIGTVMLLLPQVRALGGVLLLAVFVAFSYDMVMVQRR</sequence>
<name>A0A0F7IF94_9EURY</name>
<feature type="transmembrane region" description="Helical" evidence="1">
    <location>
        <begin position="74"/>
        <end position="98"/>
    </location>
</feature>
<dbReference type="EMBL" id="CP011267">
    <property type="protein sequence ID" value="AKG92314.1"/>
    <property type="molecule type" value="Genomic_DNA"/>
</dbReference>
<feature type="transmembrane region" description="Helical" evidence="1">
    <location>
        <begin position="104"/>
        <end position="123"/>
    </location>
</feature>
<dbReference type="HOGENOM" id="CLU_034656_1_0_2"/>
<dbReference type="RefSeq" id="WP_048094397.1">
    <property type="nucleotide sequence ID" value="NZ_CP011267.1"/>
</dbReference>